<evidence type="ECO:0000313" key="3">
    <source>
        <dbReference type="Proteomes" id="UP000294739"/>
    </source>
</evidence>
<evidence type="ECO:0000313" key="2">
    <source>
        <dbReference type="EMBL" id="TDE08014.1"/>
    </source>
</evidence>
<gene>
    <name evidence="2" type="ORF">E1269_18935</name>
</gene>
<protein>
    <submittedName>
        <fullName evidence="2">Uncharacterized protein</fullName>
    </submittedName>
</protein>
<name>A0A4R5D9D0_9ACTN</name>
<dbReference type="Proteomes" id="UP000294739">
    <property type="component" value="Unassembled WGS sequence"/>
</dbReference>
<organism evidence="2 3">
    <name type="scientific">Jiangella asiatica</name>
    <dbReference type="NCBI Taxonomy" id="2530372"/>
    <lineage>
        <taxon>Bacteria</taxon>
        <taxon>Bacillati</taxon>
        <taxon>Actinomycetota</taxon>
        <taxon>Actinomycetes</taxon>
        <taxon>Jiangellales</taxon>
        <taxon>Jiangellaceae</taxon>
        <taxon>Jiangella</taxon>
    </lineage>
</organism>
<accession>A0A4R5D9D0</accession>
<keyword evidence="3" id="KW-1185">Reference proteome</keyword>
<proteinExistence type="predicted"/>
<dbReference type="RefSeq" id="WP_131897359.1">
    <property type="nucleotide sequence ID" value="NZ_SMKZ01000028.1"/>
</dbReference>
<feature type="region of interest" description="Disordered" evidence="1">
    <location>
        <begin position="1"/>
        <end position="23"/>
    </location>
</feature>
<dbReference type="EMBL" id="SMKZ01000028">
    <property type="protein sequence ID" value="TDE08014.1"/>
    <property type="molecule type" value="Genomic_DNA"/>
</dbReference>
<evidence type="ECO:0000256" key="1">
    <source>
        <dbReference type="SAM" id="MobiDB-lite"/>
    </source>
</evidence>
<sequence>MPVKREIDNDLTPDNANRSTARTRHGRLLAAWEVELGLGAASVVERQPVAARHVGSKAIA</sequence>
<dbReference type="AlphaFoldDB" id="A0A4R5D9D0"/>
<reference evidence="2 3" key="1">
    <citation type="submission" date="2019-03" db="EMBL/GenBank/DDBJ databases">
        <title>Draft genome sequences of novel Actinobacteria.</title>
        <authorList>
            <person name="Sahin N."/>
            <person name="Ay H."/>
            <person name="Saygin H."/>
        </authorList>
    </citation>
    <scope>NUCLEOTIDE SEQUENCE [LARGE SCALE GENOMIC DNA]</scope>
    <source>
        <strain evidence="2 3">5K138</strain>
    </source>
</reference>
<dbReference type="InParanoid" id="A0A4R5D9D0"/>
<comment type="caution">
    <text evidence="2">The sequence shown here is derived from an EMBL/GenBank/DDBJ whole genome shotgun (WGS) entry which is preliminary data.</text>
</comment>